<proteinExistence type="predicted"/>
<gene>
    <name evidence="5" type="ORF">SAMN04489810_3497</name>
</gene>
<dbReference type="GO" id="GO:0043565">
    <property type="term" value="F:sequence-specific DNA binding"/>
    <property type="evidence" value="ECO:0007669"/>
    <property type="project" value="InterPro"/>
</dbReference>
<dbReference type="AlphaFoldDB" id="A0A1G8E0A1"/>
<dbReference type="PANTHER" id="PTHR46796">
    <property type="entry name" value="HTH-TYPE TRANSCRIPTIONAL ACTIVATOR RHAS-RELATED"/>
    <property type="match status" value="1"/>
</dbReference>
<keyword evidence="2" id="KW-0238">DNA-binding</keyword>
<dbReference type="Pfam" id="PF12833">
    <property type="entry name" value="HTH_18"/>
    <property type="match status" value="1"/>
</dbReference>
<dbReference type="STRING" id="370764.SAMN04489810_3497"/>
<dbReference type="Proteomes" id="UP000199009">
    <property type="component" value="Chromosome I"/>
</dbReference>
<dbReference type="Gene3D" id="1.10.10.60">
    <property type="entry name" value="Homeodomain-like"/>
    <property type="match status" value="1"/>
</dbReference>
<evidence type="ECO:0000313" key="5">
    <source>
        <dbReference type="EMBL" id="SDH63298.1"/>
    </source>
</evidence>
<keyword evidence="1" id="KW-0805">Transcription regulation</keyword>
<dbReference type="SMART" id="SM00342">
    <property type="entry name" value="HTH_ARAC"/>
    <property type="match status" value="1"/>
</dbReference>
<sequence length="282" mass="30298">MPAGSLRKAIADCLGMDAMASGLVGLQEYRSALVTSHRPRSASWLWAPAGRATPTTAVVFATEGGVALSGADAPARGILLHSTHRTELDWTPGTLATVVWLDTDSVVDSAVPASIDAAPLVDTSLVSGLKAFAESLTRRAEVRTKVSAYLVERLLVEMVYGVLLERKETEVPAQQAQRPMSRAKMLMLLNRADPEYGSEDLARDLHMSPRHLQRLFAREGSTPAAELRNLRAELAQTLLRDAQYDALTIAEIAGHAGFTNPSAMRRALQAVGAPAPQAIRAR</sequence>
<dbReference type="InterPro" id="IPR018060">
    <property type="entry name" value="HTH_AraC"/>
</dbReference>
<keyword evidence="3" id="KW-0804">Transcription</keyword>
<reference evidence="5 6" key="1">
    <citation type="submission" date="2016-10" db="EMBL/GenBank/DDBJ databases">
        <authorList>
            <person name="de Groot N.N."/>
        </authorList>
    </citation>
    <scope>NUCLEOTIDE SEQUENCE [LARGE SCALE GENOMIC DNA]</scope>
    <source>
        <strain evidence="5 6">DSM 23142</strain>
    </source>
</reference>
<dbReference type="GO" id="GO:0003700">
    <property type="term" value="F:DNA-binding transcription factor activity"/>
    <property type="evidence" value="ECO:0007669"/>
    <property type="project" value="InterPro"/>
</dbReference>
<name>A0A1G8E0A1_9MICO</name>
<evidence type="ECO:0000256" key="1">
    <source>
        <dbReference type="ARBA" id="ARBA00023015"/>
    </source>
</evidence>
<feature type="domain" description="HTH araC/xylS-type" evidence="4">
    <location>
        <begin position="181"/>
        <end position="282"/>
    </location>
</feature>
<keyword evidence="6" id="KW-1185">Reference proteome</keyword>
<dbReference type="PROSITE" id="PS01124">
    <property type="entry name" value="HTH_ARAC_FAMILY_2"/>
    <property type="match status" value="1"/>
</dbReference>
<dbReference type="InterPro" id="IPR050204">
    <property type="entry name" value="AraC_XylS_family_regulators"/>
</dbReference>
<evidence type="ECO:0000256" key="3">
    <source>
        <dbReference type="ARBA" id="ARBA00023163"/>
    </source>
</evidence>
<protein>
    <submittedName>
        <fullName evidence="5">Helix-turn-helix domain-containing protein</fullName>
    </submittedName>
</protein>
<accession>A0A1G8E0A1</accession>
<evidence type="ECO:0000256" key="2">
    <source>
        <dbReference type="ARBA" id="ARBA00023125"/>
    </source>
</evidence>
<evidence type="ECO:0000259" key="4">
    <source>
        <dbReference type="PROSITE" id="PS01124"/>
    </source>
</evidence>
<dbReference type="EMBL" id="LT629692">
    <property type="protein sequence ID" value="SDH63298.1"/>
    <property type="molecule type" value="Genomic_DNA"/>
</dbReference>
<organism evidence="5 6">
    <name type="scientific">Microbacterium pygmaeum</name>
    <dbReference type="NCBI Taxonomy" id="370764"/>
    <lineage>
        <taxon>Bacteria</taxon>
        <taxon>Bacillati</taxon>
        <taxon>Actinomycetota</taxon>
        <taxon>Actinomycetes</taxon>
        <taxon>Micrococcales</taxon>
        <taxon>Microbacteriaceae</taxon>
        <taxon>Microbacterium</taxon>
    </lineage>
</organism>
<evidence type="ECO:0000313" key="6">
    <source>
        <dbReference type="Proteomes" id="UP000199009"/>
    </source>
</evidence>